<comment type="caution">
    <text evidence="1">The sequence shown here is derived from an EMBL/GenBank/DDBJ whole genome shotgun (WGS) entry which is preliminary data.</text>
</comment>
<accession>T0H3B0</accession>
<sequence>MFFGNFYTFKFLYKSTLKYKQFLLKKSLQNLKSYRSSLKVLKKHSNRKIKQSNLE</sequence>
<proteinExistence type="predicted"/>
<dbReference type="EMBL" id="AKWY02000001">
    <property type="protein sequence ID" value="EQA73896.1"/>
    <property type="molecule type" value="Genomic_DNA"/>
</dbReference>
<evidence type="ECO:0000313" key="1">
    <source>
        <dbReference type="EMBL" id="EQA73896.1"/>
    </source>
</evidence>
<organism evidence="1 2">
    <name type="scientific">Leptospira noguchii serovar Panama str. CZ214</name>
    <dbReference type="NCBI Taxonomy" id="1001595"/>
    <lineage>
        <taxon>Bacteria</taxon>
        <taxon>Pseudomonadati</taxon>
        <taxon>Spirochaetota</taxon>
        <taxon>Spirochaetia</taxon>
        <taxon>Leptospirales</taxon>
        <taxon>Leptospiraceae</taxon>
        <taxon>Leptospira</taxon>
    </lineage>
</organism>
<gene>
    <name evidence="1" type="ORF">LEP1GSC059_3959</name>
</gene>
<protein>
    <submittedName>
        <fullName evidence="1">Uncharacterized protein</fullName>
    </submittedName>
</protein>
<name>T0H3B0_9LEPT</name>
<dbReference type="AlphaFoldDB" id="T0H3B0"/>
<reference evidence="1 2" key="1">
    <citation type="submission" date="2013-05" db="EMBL/GenBank/DDBJ databases">
        <authorList>
            <person name="Harkins D.M."/>
            <person name="Durkin A.S."/>
            <person name="Brinkac L.M."/>
            <person name="Haft D.H."/>
            <person name="Selengut J.D."/>
            <person name="Sanka R."/>
            <person name="DePew J."/>
            <person name="Purushe J."/>
            <person name="Hartskeerl R.A."/>
            <person name="Ahmed A."/>
            <person name="van der Linden H."/>
            <person name="Goris M.G.A."/>
            <person name="Vinetz J.M."/>
            <person name="Sutton G.G."/>
            <person name="Nierman W.C."/>
            <person name="Fouts D.E."/>
        </authorList>
    </citation>
    <scope>NUCLEOTIDE SEQUENCE [LARGE SCALE GENOMIC DNA]</scope>
    <source>
        <strain evidence="1 2">CZ214</strain>
    </source>
</reference>
<dbReference type="Proteomes" id="UP000015442">
    <property type="component" value="Unassembled WGS sequence"/>
</dbReference>
<evidence type="ECO:0000313" key="2">
    <source>
        <dbReference type="Proteomes" id="UP000015442"/>
    </source>
</evidence>